<name>A0AAE0I614_9PEZI</name>
<evidence type="ECO:0000313" key="2">
    <source>
        <dbReference type="Proteomes" id="UP001283341"/>
    </source>
</evidence>
<keyword evidence="2" id="KW-1185">Reference proteome</keyword>
<organism evidence="1 2">
    <name type="scientific">Apodospora peruviana</name>
    <dbReference type="NCBI Taxonomy" id="516989"/>
    <lineage>
        <taxon>Eukaryota</taxon>
        <taxon>Fungi</taxon>
        <taxon>Dikarya</taxon>
        <taxon>Ascomycota</taxon>
        <taxon>Pezizomycotina</taxon>
        <taxon>Sordariomycetes</taxon>
        <taxon>Sordariomycetidae</taxon>
        <taxon>Sordariales</taxon>
        <taxon>Lasiosphaeriaceae</taxon>
        <taxon>Apodospora</taxon>
    </lineage>
</organism>
<reference evidence="1" key="2">
    <citation type="submission" date="2023-06" db="EMBL/GenBank/DDBJ databases">
        <authorList>
            <consortium name="Lawrence Berkeley National Laboratory"/>
            <person name="Haridas S."/>
            <person name="Hensen N."/>
            <person name="Bonometti L."/>
            <person name="Westerberg I."/>
            <person name="Brannstrom I.O."/>
            <person name="Guillou S."/>
            <person name="Cros-Aarteil S."/>
            <person name="Calhoun S."/>
            <person name="Kuo A."/>
            <person name="Mondo S."/>
            <person name="Pangilinan J."/>
            <person name="Riley R."/>
            <person name="Labutti K."/>
            <person name="Andreopoulos B."/>
            <person name="Lipzen A."/>
            <person name="Chen C."/>
            <person name="Yanf M."/>
            <person name="Daum C."/>
            <person name="Ng V."/>
            <person name="Clum A."/>
            <person name="Steindorff A."/>
            <person name="Ohm R."/>
            <person name="Martin F."/>
            <person name="Silar P."/>
            <person name="Natvig D."/>
            <person name="Lalanne C."/>
            <person name="Gautier V."/>
            <person name="Ament-Velasquez S.L."/>
            <person name="Kruys A."/>
            <person name="Hutchinson M.I."/>
            <person name="Powell A.J."/>
            <person name="Barry K."/>
            <person name="Miller A.N."/>
            <person name="Grigoriev I.V."/>
            <person name="Debuchy R."/>
            <person name="Gladieux P."/>
            <person name="Thoren M.H."/>
            <person name="Johannesson H."/>
        </authorList>
    </citation>
    <scope>NUCLEOTIDE SEQUENCE</scope>
    <source>
        <strain evidence="1">CBS 118394</strain>
    </source>
</reference>
<comment type="caution">
    <text evidence="1">The sequence shown here is derived from an EMBL/GenBank/DDBJ whole genome shotgun (WGS) entry which is preliminary data.</text>
</comment>
<accession>A0AAE0I614</accession>
<protein>
    <submittedName>
        <fullName evidence="1">Uncharacterized protein</fullName>
    </submittedName>
</protein>
<sequence>MSATTTEYTTSTIYAISTYTVTSYPLTVTNYPYGSVTTKTIATSTTICLVTYTPTTISSVPEDWTTSTVYATTTYTITSYAPAITTYRYGSVTTEVVPVTTTVCPIGSLTGFQPGAIGSGDYGAAEPAPEYTSAAPVTPPVDATPVPASYAVGNGTTVSKLSGYAAGLGQQGIVSPLRCLPIRGMSRSVEVPA</sequence>
<gene>
    <name evidence="1" type="ORF">B0H66DRAFT_622923</name>
</gene>
<reference evidence="1" key="1">
    <citation type="journal article" date="2023" name="Mol. Phylogenet. Evol.">
        <title>Genome-scale phylogeny and comparative genomics of the fungal order Sordariales.</title>
        <authorList>
            <person name="Hensen N."/>
            <person name="Bonometti L."/>
            <person name="Westerberg I."/>
            <person name="Brannstrom I.O."/>
            <person name="Guillou S."/>
            <person name="Cros-Aarteil S."/>
            <person name="Calhoun S."/>
            <person name="Haridas S."/>
            <person name="Kuo A."/>
            <person name="Mondo S."/>
            <person name="Pangilinan J."/>
            <person name="Riley R."/>
            <person name="LaButti K."/>
            <person name="Andreopoulos B."/>
            <person name="Lipzen A."/>
            <person name="Chen C."/>
            <person name="Yan M."/>
            <person name="Daum C."/>
            <person name="Ng V."/>
            <person name="Clum A."/>
            <person name="Steindorff A."/>
            <person name="Ohm R.A."/>
            <person name="Martin F."/>
            <person name="Silar P."/>
            <person name="Natvig D.O."/>
            <person name="Lalanne C."/>
            <person name="Gautier V."/>
            <person name="Ament-Velasquez S.L."/>
            <person name="Kruys A."/>
            <person name="Hutchinson M.I."/>
            <person name="Powell A.J."/>
            <person name="Barry K."/>
            <person name="Miller A.N."/>
            <person name="Grigoriev I.V."/>
            <person name="Debuchy R."/>
            <person name="Gladieux P."/>
            <person name="Hiltunen Thoren M."/>
            <person name="Johannesson H."/>
        </authorList>
    </citation>
    <scope>NUCLEOTIDE SEQUENCE</scope>
    <source>
        <strain evidence="1">CBS 118394</strain>
    </source>
</reference>
<dbReference type="EMBL" id="JAUEDM010000004">
    <property type="protein sequence ID" value="KAK3318792.1"/>
    <property type="molecule type" value="Genomic_DNA"/>
</dbReference>
<proteinExistence type="predicted"/>
<dbReference type="AlphaFoldDB" id="A0AAE0I614"/>
<evidence type="ECO:0000313" key="1">
    <source>
        <dbReference type="EMBL" id="KAK3318792.1"/>
    </source>
</evidence>
<dbReference type="Proteomes" id="UP001283341">
    <property type="component" value="Unassembled WGS sequence"/>
</dbReference>